<name>A0ABR3YC11_9EURO</name>
<dbReference type="Gene3D" id="3.40.50.1820">
    <property type="entry name" value="alpha/beta hydrolase"/>
    <property type="match status" value="1"/>
</dbReference>
<keyword evidence="5" id="KW-1185">Reference proteome</keyword>
<dbReference type="PANTHER" id="PTHR43798:SF33">
    <property type="entry name" value="HYDROLASE, PUTATIVE (AFU_ORTHOLOGUE AFUA_2G14860)-RELATED"/>
    <property type="match status" value="1"/>
</dbReference>
<organism evidence="4 5">
    <name type="scientific">Paecilomyces lecythidis</name>
    <dbReference type="NCBI Taxonomy" id="3004212"/>
    <lineage>
        <taxon>Eukaryota</taxon>
        <taxon>Fungi</taxon>
        <taxon>Dikarya</taxon>
        <taxon>Ascomycota</taxon>
        <taxon>Pezizomycotina</taxon>
        <taxon>Eurotiomycetes</taxon>
        <taxon>Eurotiomycetidae</taxon>
        <taxon>Eurotiales</taxon>
        <taxon>Thermoascaceae</taxon>
        <taxon>Paecilomyces</taxon>
    </lineage>
</organism>
<evidence type="ECO:0000313" key="4">
    <source>
        <dbReference type="EMBL" id="KAL1885850.1"/>
    </source>
</evidence>
<comment type="similarity">
    <text evidence="1">Belongs to the peptidase S33 family.</text>
</comment>
<dbReference type="PANTHER" id="PTHR43798">
    <property type="entry name" value="MONOACYLGLYCEROL LIPASE"/>
    <property type="match status" value="1"/>
</dbReference>
<dbReference type="InterPro" id="IPR050266">
    <property type="entry name" value="AB_hydrolase_sf"/>
</dbReference>
<dbReference type="PRINTS" id="PR00793">
    <property type="entry name" value="PROAMNOPTASE"/>
</dbReference>
<dbReference type="Proteomes" id="UP001583193">
    <property type="component" value="Unassembled WGS sequence"/>
</dbReference>
<comment type="caution">
    <text evidence="4">The sequence shown here is derived from an EMBL/GenBank/DDBJ whole genome shotgun (WGS) entry which is preliminary data.</text>
</comment>
<proteinExistence type="inferred from homology"/>
<evidence type="ECO:0000313" key="5">
    <source>
        <dbReference type="Proteomes" id="UP001583193"/>
    </source>
</evidence>
<keyword evidence="2" id="KW-0378">Hydrolase</keyword>
<dbReference type="Pfam" id="PF00561">
    <property type="entry name" value="Abhydrolase_1"/>
    <property type="match status" value="1"/>
</dbReference>
<dbReference type="PRINTS" id="PR00111">
    <property type="entry name" value="ABHYDROLASE"/>
</dbReference>
<dbReference type="SUPFAM" id="SSF53474">
    <property type="entry name" value="alpha/beta-Hydrolases"/>
    <property type="match status" value="1"/>
</dbReference>
<evidence type="ECO:0000256" key="2">
    <source>
        <dbReference type="ARBA" id="ARBA00022801"/>
    </source>
</evidence>
<sequence length="282" mass="31486">MVEYVDINGARLAYRLAGPPGAPLIITLHGGRGFGDHKSDFKAYSPLSSKYRVLSFDFRGHGQSSRTEPYTFSQIVADIEGLRKHPRLGDNKPCIIIGGSFGGFLAQQYAITYPSHVSHLILRGTAPSYHHEEKAVSVLQDRLQRAPGLSVKMLQDKIFGKFDSDIEFQLVMHAAAPLYSEDFNADAALERNLETVFFAKSHNDLYSQPEKFFDYREKLATVTAKTLVVVGDHDWICPPQQSQLIASLIPNSRLEIIKGANHSVHLEKNEEVINLILQHLSS</sequence>
<evidence type="ECO:0000259" key="3">
    <source>
        <dbReference type="Pfam" id="PF00561"/>
    </source>
</evidence>
<dbReference type="InterPro" id="IPR029058">
    <property type="entry name" value="AB_hydrolase_fold"/>
</dbReference>
<accession>A0ABR3YC11</accession>
<gene>
    <name evidence="4" type="ORF">Plec18167_001346</name>
</gene>
<dbReference type="EMBL" id="JAVDPF010000002">
    <property type="protein sequence ID" value="KAL1885850.1"/>
    <property type="molecule type" value="Genomic_DNA"/>
</dbReference>
<dbReference type="InterPro" id="IPR000073">
    <property type="entry name" value="AB_hydrolase_1"/>
</dbReference>
<protein>
    <recommendedName>
        <fullName evidence="3">AB hydrolase-1 domain-containing protein</fullName>
    </recommendedName>
</protein>
<dbReference type="InterPro" id="IPR002410">
    <property type="entry name" value="Peptidase_S33"/>
</dbReference>
<feature type="domain" description="AB hydrolase-1" evidence="3">
    <location>
        <begin position="23"/>
        <end position="268"/>
    </location>
</feature>
<evidence type="ECO:0000256" key="1">
    <source>
        <dbReference type="ARBA" id="ARBA00010088"/>
    </source>
</evidence>
<reference evidence="4 5" key="1">
    <citation type="journal article" date="2024" name="IMA Fungus">
        <title>IMA Genome - F19 : A genome assembly and annotation guide to empower mycologists, including annotated draft genome sequences of Ceratocystis pirilliformis, Diaporthe australafricana, Fusarium ophioides, Paecilomyces lecythidis, and Sporothrix stenoceras.</title>
        <authorList>
            <person name="Aylward J."/>
            <person name="Wilson A.M."/>
            <person name="Visagie C.M."/>
            <person name="Spraker J."/>
            <person name="Barnes I."/>
            <person name="Buitendag C."/>
            <person name="Ceriani C."/>
            <person name="Del Mar Angel L."/>
            <person name="du Plessis D."/>
            <person name="Fuchs T."/>
            <person name="Gasser K."/>
            <person name="Kramer D."/>
            <person name="Li W."/>
            <person name="Munsamy K."/>
            <person name="Piso A."/>
            <person name="Price J.L."/>
            <person name="Sonnekus B."/>
            <person name="Thomas C."/>
            <person name="van der Nest A."/>
            <person name="van Dijk A."/>
            <person name="van Heerden A."/>
            <person name="van Vuuren N."/>
            <person name="Yilmaz N."/>
            <person name="Duong T.A."/>
            <person name="van der Merwe N.A."/>
            <person name="Wingfield M.J."/>
            <person name="Wingfield B.D."/>
        </authorList>
    </citation>
    <scope>NUCLEOTIDE SEQUENCE [LARGE SCALE GENOMIC DNA]</scope>
    <source>
        <strain evidence="4 5">CMW 18167</strain>
    </source>
</reference>